<sequence length="511" mass="59363">MYIRYGRRKGRAVIVVLLGITALTIYSVGFKNGVSSYERNATKEDESLEDTFEPEELITVVGAEACKPSPHNNDAAEFDMFDLYREQVAKNGVNHPKNSHPRHPSIDKLKVFVLPFTHVDPGWLQTFDSYSKETDAILDNMHNFMTTNPNMTFMWAELAFFERWWIKQSAVVRENVRRLVLSGRLELASGSWVMTDEANVYFPITVDNIVEGHQFLKQEFGTISPSVVWSNDPFGYSNSIQYIFTQAGIKRAVINRVHHDIKRYLQSMRAIPFRWRQYFDTTGESDMLTHLLPYTHYDILNSCGPNPSVCCEFDFKRITHWSCPGPKPVAINPSNVETKARKLVSQLQEMAQMYESNVLLMVHGDDFRYNMLDEWHQQHDNFLPIFEEINKSGLAEIRFGTFSDYFNELEKWYKDNGKQPVTLSGDFFPYKCALGDLWSGYFTTRPFVKRQERSLHNIIRAADLISAQARHKMDEDSEKNISRKLQDARRTLSLLQHHDAITVSCLKWRYN</sequence>
<evidence type="ECO:0000256" key="1">
    <source>
        <dbReference type="ARBA" id="ARBA00022801"/>
    </source>
</evidence>
<feature type="transmembrane region" description="Helical" evidence="3">
    <location>
        <begin position="12"/>
        <end position="30"/>
    </location>
</feature>
<dbReference type="GO" id="GO:0004559">
    <property type="term" value="F:alpha-mannosidase activity"/>
    <property type="evidence" value="ECO:0007669"/>
    <property type="project" value="InterPro"/>
</dbReference>
<evidence type="ECO:0000259" key="4">
    <source>
        <dbReference type="SMART" id="SM00872"/>
    </source>
</evidence>
<evidence type="ECO:0000313" key="5">
    <source>
        <dbReference type="EMBL" id="VDM76315.1"/>
    </source>
</evidence>
<evidence type="ECO:0000256" key="3">
    <source>
        <dbReference type="SAM" id="Phobius"/>
    </source>
</evidence>
<accession>A0A3P7L0P6</accession>
<dbReference type="InterPro" id="IPR028995">
    <property type="entry name" value="Glyco_hydro_57/38_cen_sf"/>
</dbReference>
<dbReference type="InterPro" id="IPR000602">
    <property type="entry name" value="Glyco_hydro_38_N"/>
</dbReference>
<dbReference type="FunFam" id="3.20.110.10:FF:000010">
    <property type="entry name" value="Alpha-mannosidase"/>
    <property type="match status" value="1"/>
</dbReference>
<proteinExistence type="predicted"/>
<reference evidence="5 6" key="1">
    <citation type="submission" date="2018-11" db="EMBL/GenBank/DDBJ databases">
        <authorList>
            <consortium name="Pathogen Informatics"/>
        </authorList>
    </citation>
    <scope>NUCLEOTIDE SEQUENCE [LARGE SCALE GENOMIC DNA]</scope>
</reference>
<name>A0A3P7L0P6_STRVU</name>
<evidence type="ECO:0000313" key="6">
    <source>
        <dbReference type="Proteomes" id="UP000270094"/>
    </source>
</evidence>
<protein>
    <recommendedName>
        <fullName evidence="4">Glycoside hydrolase family 38 central domain-containing protein</fullName>
    </recommendedName>
</protein>
<dbReference type="PANTHER" id="PTHR11607:SF71">
    <property type="entry name" value="ALPHA-MANNOSIDASE"/>
    <property type="match status" value="1"/>
</dbReference>
<feature type="domain" description="Glycoside hydrolase family 38 central" evidence="4">
    <location>
        <begin position="436"/>
        <end position="510"/>
    </location>
</feature>
<keyword evidence="1" id="KW-0378">Hydrolase</keyword>
<dbReference type="Gene3D" id="3.20.110.10">
    <property type="entry name" value="Glycoside hydrolase 38, N terminal domain"/>
    <property type="match status" value="1"/>
</dbReference>
<dbReference type="GO" id="GO:0006491">
    <property type="term" value="P:N-glycan processing"/>
    <property type="evidence" value="ECO:0007669"/>
    <property type="project" value="TreeGrafter"/>
</dbReference>
<dbReference type="InterPro" id="IPR011330">
    <property type="entry name" value="Glyco_hydro/deAcase_b/a-brl"/>
</dbReference>
<dbReference type="GO" id="GO:0000139">
    <property type="term" value="C:Golgi membrane"/>
    <property type="evidence" value="ECO:0007669"/>
    <property type="project" value="TreeGrafter"/>
</dbReference>
<evidence type="ECO:0000256" key="2">
    <source>
        <dbReference type="ARBA" id="ARBA00023295"/>
    </source>
</evidence>
<dbReference type="Pfam" id="PF09261">
    <property type="entry name" value="Alpha-mann_mid"/>
    <property type="match status" value="1"/>
</dbReference>
<dbReference type="EMBL" id="UYYB01096748">
    <property type="protein sequence ID" value="VDM76315.1"/>
    <property type="molecule type" value="Genomic_DNA"/>
</dbReference>
<dbReference type="GO" id="GO:0006013">
    <property type="term" value="P:mannose metabolic process"/>
    <property type="evidence" value="ECO:0007669"/>
    <property type="project" value="InterPro"/>
</dbReference>
<keyword evidence="3" id="KW-0472">Membrane</keyword>
<dbReference type="SUPFAM" id="SSF88688">
    <property type="entry name" value="Families 57/38 glycoside transferase middle domain"/>
    <property type="match status" value="1"/>
</dbReference>
<dbReference type="Pfam" id="PF01074">
    <property type="entry name" value="Glyco_hydro_38N"/>
    <property type="match status" value="1"/>
</dbReference>
<gene>
    <name evidence="5" type="ORF">SVUK_LOCUS11313</name>
</gene>
<dbReference type="OrthoDB" id="10261055at2759"/>
<dbReference type="InterPro" id="IPR037094">
    <property type="entry name" value="Glyco_hydro_38_cen_sf"/>
</dbReference>
<keyword evidence="2" id="KW-0326">Glycosidase</keyword>
<keyword evidence="3" id="KW-1133">Transmembrane helix</keyword>
<dbReference type="Gene3D" id="1.20.1270.50">
    <property type="entry name" value="Glycoside hydrolase family 38, central domain"/>
    <property type="match status" value="1"/>
</dbReference>
<dbReference type="InterPro" id="IPR050843">
    <property type="entry name" value="Glycosyl_Hydrlase_38"/>
</dbReference>
<dbReference type="AlphaFoldDB" id="A0A3P7L0P6"/>
<organism evidence="5 6">
    <name type="scientific">Strongylus vulgaris</name>
    <name type="common">Blood worm</name>
    <dbReference type="NCBI Taxonomy" id="40348"/>
    <lineage>
        <taxon>Eukaryota</taxon>
        <taxon>Metazoa</taxon>
        <taxon>Ecdysozoa</taxon>
        <taxon>Nematoda</taxon>
        <taxon>Chromadorea</taxon>
        <taxon>Rhabditida</taxon>
        <taxon>Rhabditina</taxon>
        <taxon>Rhabditomorpha</taxon>
        <taxon>Strongyloidea</taxon>
        <taxon>Strongylidae</taxon>
        <taxon>Strongylus</taxon>
    </lineage>
</organism>
<dbReference type="SMART" id="SM00872">
    <property type="entry name" value="Alpha-mann_mid"/>
    <property type="match status" value="1"/>
</dbReference>
<dbReference type="InterPro" id="IPR027291">
    <property type="entry name" value="Glyco_hydro_38_N_sf"/>
</dbReference>
<dbReference type="SUPFAM" id="SSF88713">
    <property type="entry name" value="Glycoside hydrolase/deacetylase"/>
    <property type="match status" value="1"/>
</dbReference>
<keyword evidence="3" id="KW-0812">Transmembrane</keyword>
<dbReference type="Proteomes" id="UP000270094">
    <property type="component" value="Unassembled WGS sequence"/>
</dbReference>
<dbReference type="InterPro" id="IPR015341">
    <property type="entry name" value="Glyco_hydro_38_cen"/>
</dbReference>
<dbReference type="PANTHER" id="PTHR11607">
    <property type="entry name" value="ALPHA-MANNOSIDASE"/>
    <property type="match status" value="1"/>
</dbReference>
<keyword evidence="6" id="KW-1185">Reference proteome</keyword>